<dbReference type="InterPro" id="IPR036388">
    <property type="entry name" value="WH-like_DNA-bd_sf"/>
</dbReference>
<dbReference type="GO" id="GO:0003700">
    <property type="term" value="F:DNA-binding transcription factor activity"/>
    <property type="evidence" value="ECO:0007669"/>
    <property type="project" value="InterPro"/>
</dbReference>
<gene>
    <name evidence="6" type="ORF">GCM10011289_24050</name>
</gene>
<dbReference type="GO" id="GO:0003677">
    <property type="term" value="F:DNA binding"/>
    <property type="evidence" value="ECO:0007669"/>
    <property type="project" value="UniProtKB-KW"/>
</dbReference>
<dbReference type="Proteomes" id="UP000645257">
    <property type="component" value="Unassembled WGS sequence"/>
</dbReference>
<evidence type="ECO:0000313" key="7">
    <source>
        <dbReference type="Proteomes" id="UP000645257"/>
    </source>
</evidence>
<organism evidence="6 7">
    <name type="scientific">Paludibacterium paludis</name>
    <dbReference type="NCBI Taxonomy" id="1225769"/>
    <lineage>
        <taxon>Bacteria</taxon>
        <taxon>Pseudomonadati</taxon>
        <taxon>Pseudomonadota</taxon>
        <taxon>Betaproteobacteria</taxon>
        <taxon>Neisseriales</taxon>
        <taxon>Chromobacteriaceae</taxon>
        <taxon>Paludibacterium</taxon>
    </lineage>
</organism>
<dbReference type="PANTHER" id="PTHR30579">
    <property type="entry name" value="TRANSCRIPTIONAL REGULATOR"/>
    <property type="match status" value="1"/>
</dbReference>
<dbReference type="Pfam" id="PF00126">
    <property type="entry name" value="HTH_1"/>
    <property type="match status" value="1"/>
</dbReference>
<evidence type="ECO:0000256" key="2">
    <source>
        <dbReference type="ARBA" id="ARBA00023015"/>
    </source>
</evidence>
<dbReference type="InterPro" id="IPR005119">
    <property type="entry name" value="LysR_subst-bd"/>
</dbReference>
<keyword evidence="2" id="KW-0805">Transcription regulation</keyword>
<feature type="domain" description="HTH lysR-type" evidence="5">
    <location>
        <begin position="5"/>
        <end position="62"/>
    </location>
</feature>
<dbReference type="PROSITE" id="PS50931">
    <property type="entry name" value="HTH_LYSR"/>
    <property type="match status" value="1"/>
</dbReference>
<evidence type="ECO:0000256" key="4">
    <source>
        <dbReference type="ARBA" id="ARBA00023163"/>
    </source>
</evidence>
<dbReference type="Pfam" id="PF03466">
    <property type="entry name" value="LysR_substrate"/>
    <property type="match status" value="1"/>
</dbReference>
<keyword evidence="4" id="KW-0804">Transcription</keyword>
<evidence type="ECO:0000313" key="6">
    <source>
        <dbReference type="EMBL" id="GGY19796.1"/>
    </source>
</evidence>
<protein>
    <submittedName>
        <fullName evidence="6">LysR family transcriptional regulator</fullName>
    </submittedName>
</protein>
<name>A0A918P4U3_9NEIS</name>
<keyword evidence="7" id="KW-1185">Reference proteome</keyword>
<comment type="similarity">
    <text evidence="1">Belongs to the LysR transcriptional regulatory family.</text>
</comment>
<dbReference type="FunFam" id="1.10.10.10:FF:000001">
    <property type="entry name" value="LysR family transcriptional regulator"/>
    <property type="match status" value="1"/>
</dbReference>
<dbReference type="SUPFAM" id="SSF46785">
    <property type="entry name" value="Winged helix' DNA-binding domain"/>
    <property type="match status" value="1"/>
</dbReference>
<dbReference type="EMBL" id="BMYX01000014">
    <property type="protein sequence ID" value="GGY19796.1"/>
    <property type="molecule type" value="Genomic_DNA"/>
</dbReference>
<proteinExistence type="inferred from homology"/>
<dbReference type="Gene3D" id="3.40.190.10">
    <property type="entry name" value="Periplasmic binding protein-like II"/>
    <property type="match status" value="2"/>
</dbReference>
<reference evidence="6" key="1">
    <citation type="journal article" date="2014" name="Int. J. Syst. Evol. Microbiol.">
        <title>Complete genome sequence of Corynebacterium casei LMG S-19264T (=DSM 44701T), isolated from a smear-ripened cheese.</title>
        <authorList>
            <consortium name="US DOE Joint Genome Institute (JGI-PGF)"/>
            <person name="Walter F."/>
            <person name="Albersmeier A."/>
            <person name="Kalinowski J."/>
            <person name="Ruckert C."/>
        </authorList>
    </citation>
    <scope>NUCLEOTIDE SEQUENCE</scope>
    <source>
        <strain evidence="6">KCTC 32182</strain>
    </source>
</reference>
<dbReference type="Gene3D" id="1.10.10.10">
    <property type="entry name" value="Winged helix-like DNA-binding domain superfamily/Winged helix DNA-binding domain"/>
    <property type="match status" value="1"/>
</dbReference>
<dbReference type="InterPro" id="IPR000847">
    <property type="entry name" value="LysR_HTH_N"/>
</dbReference>
<reference evidence="6" key="2">
    <citation type="submission" date="2020-09" db="EMBL/GenBank/DDBJ databases">
        <authorList>
            <person name="Sun Q."/>
            <person name="Kim S."/>
        </authorList>
    </citation>
    <scope>NUCLEOTIDE SEQUENCE</scope>
    <source>
        <strain evidence="6">KCTC 32182</strain>
    </source>
</reference>
<comment type="caution">
    <text evidence="6">The sequence shown here is derived from an EMBL/GenBank/DDBJ whole genome shotgun (WGS) entry which is preliminary data.</text>
</comment>
<dbReference type="PRINTS" id="PR00039">
    <property type="entry name" value="HTHLYSR"/>
</dbReference>
<accession>A0A918P4U3</accession>
<dbReference type="RefSeq" id="WP_189534629.1">
    <property type="nucleotide sequence ID" value="NZ_BMYX01000014.1"/>
</dbReference>
<dbReference type="InterPro" id="IPR050176">
    <property type="entry name" value="LTTR"/>
</dbReference>
<keyword evidence="3" id="KW-0238">DNA-binding</keyword>
<sequence length="297" mass="31623">MTMDLDTSLLRAFLTVARAGSINRAAARLSLTQPALSQRIRGLETQLGHRVFSRSPRGIALTAAGEALLPAAERMVALADQLVPGLDAAAGSIRQRRSIGLLEDTVGWGLATVLAEFAAIRPSLELRVVTGVSPRLGEAYAAGELDLLIADTGEMPMLEERPRNVWRCPLVWAGAPDWPNRGEPLPLVMFSAPCQWRDRMLTALDGAGIAWRIVFESSSLQAVQAALRAGLGVVALLPDTIPAGVARARGIPLPALPGVELGLYVNARFAEDPILRDLARLFLGELSAAGEEGMDVS</sequence>
<dbReference type="InterPro" id="IPR036390">
    <property type="entry name" value="WH_DNA-bd_sf"/>
</dbReference>
<dbReference type="AlphaFoldDB" id="A0A918P4U3"/>
<dbReference type="SUPFAM" id="SSF53850">
    <property type="entry name" value="Periplasmic binding protein-like II"/>
    <property type="match status" value="1"/>
</dbReference>
<evidence type="ECO:0000256" key="1">
    <source>
        <dbReference type="ARBA" id="ARBA00009437"/>
    </source>
</evidence>
<evidence type="ECO:0000259" key="5">
    <source>
        <dbReference type="PROSITE" id="PS50931"/>
    </source>
</evidence>
<dbReference type="PANTHER" id="PTHR30579:SF7">
    <property type="entry name" value="HTH-TYPE TRANSCRIPTIONAL REGULATOR LRHA-RELATED"/>
    <property type="match status" value="1"/>
</dbReference>
<evidence type="ECO:0000256" key="3">
    <source>
        <dbReference type="ARBA" id="ARBA00023125"/>
    </source>
</evidence>